<feature type="chain" id="PRO_5022802931" description="Secreted protein" evidence="1">
    <location>
        <begin position="23"/>
        <end position="199"/>
    </location>
</feature>
<proteinExistence type="predicted"/>
<evidence type="ECO:0008006" key="4">
    <source>
        <dbReference type="Google" id="ProtNLM"/>
    </source>
</evidence>
<dbReference type="STRING" id="230819.A0A5C3KG26"/>
<dbReference type="OrthoDB" id="152248at2759"/>
<dbReference type="Proteomes" id="UP000307440">
    <property type="component" value="Unassembled WGS sequence"/>
</dbReference>
<evidence type="ECO:0000313" key="2">
    <source>
        <dbReference type="EMBL" id="TFK19119.1"/>
    </source>
</evidence>
<gene>
    <name evidence="2" type="ORF">FA15DRAFT_683067</name>
</gene>
<dbReference type="EMBL" id="ML210359">
    <property type="protein sequence ID" value="TFK19119.1"/>
    <property type="molecule type" value="Genomic_DNA"/>
</dbReference>
<reference evidence="2 3" key="1">
    <citation type="journal article" date="2019" name="Nat. Ecol. Evol.">
        <title>Megaphylogeny resolves global patterns of mushroom evolution.</title>
        <authorList>
            <person name="Varga T."/>
            <person name="Krizsan K."/>
            <person name="Foldi C."/>
            <person name="Dima B."/>
            <person name="Sanchez-Garcia M."/>
            <person name="Sanchez-Ramirez S."/>
            <person name="Szollosi G.J."/>
            <person name="Szarkandi J.G."/>
            <person name="Papp V."/>
            <person name="Albert L."/>
            <person name="Andreopoulos W."/>
            <person name="Angelini C."/>
            <person name="Antonin V."/>
            <person name="Barry K.W."/>
            <person name="Bougher N.L."/>
            <person name="Buchanan P."/>
            <person name="Buyck B."/>
            <person name="Bense V."/>
            <person name="Catcheside P."/>
            <person name="Chovatia M."/>
            <person name="Cooper J."/>
            <person name="Damon W."/>
            <person name="Desjardin D."/>
            <person name="Finy P."/>
            <person name="Geml J."/>
            <person name="Haridas S."/>
            <person name="Hughes K."/>
            <person name="Justo A."/>
            <person name="Karasinski D."/>
            <person name="Kautmanova I."/>
            <person name="Kiss B."/>
            <person name="Kocsube S."/>
            <person name="Kotiranta H."/>
            <person name="LaButti K.M."/>
            <person name="Lechner B.E."/>
            <person name="Liimatainen K."/>
            <person name="Lipzen A."/>
            <person name="Lukacs Z."/>
            <person name="Mihaltcheva S."/>
            <person name="Morgado L.N."/>
            <person name="Niskanen T."/>
            <person name="Noordeloos M.E."/>
            <person name="Ohm R.A."/>
            <person name="Ortiz-Santana B."/>
            <person name="Ovrebo C."/>
            <person name="Racz N."/>
            <person name="Riley R."/>
            <person name="Savchenko A."/>
            <person name="Shiryaev A."/>
            <person name="Soop K."/>
            <person name="Spirin V."/>
            <person name="Szebenyi C."/>
            <person name="Tomsovsky M."/>
            <person name="Tulloss R.E."/>
            <person name="Uehling J."/>
            <person name="Grigoriev I.V."/>
            <person name="Vagvolgyi C."/>
            <person name="Papp T."/>
            <person name="Martin F.M."/>
            <person name="Miettinen O."/>
            <person name="Hibbett D.S."/>
            <person name="Nagy L.G."/>
        </authorList>
    </citation>
    <scope>NUCLEOTIDE SEQUENCE [LARGE SCALE GENOMIC DNA]</scope>
    <source>
        <strain evidence="2 3">CBS 121175</strain>
    </source>
</reference>
<dbReference type="PANTHER" id="PTHR38847">
    <property type="match status" value="1"/>
</dbReference>
<keyword evidence="1" id="KW-0732">Signal</keyword>
<dbReference type="InterPro" id="IPR025649">
    <property type="entry name" value="DUF4360"/>
</dbReference>
<protein>
    <recommendedName>
        <fullName evidence="4">Secreted protein</fullName>
    </recommendedName>
</protein>
<name>A0A5C3KG26_COPMA</name>
<dbReference type="PANTHER" id="PTHR38847:SF1">
    <property type="entry name" value="PSEUDOURIDINE SYNTHASE RSUA_RLUA-LIKE DOMAIN-CONTAINING PROTEIN"/>
    <property type="match status" value="1"/>
</dbReference>
<evidence type="ECO:0000313" key="3">
    <source>
        <dbReference type="Proteomes" id="UP000307440"/>
    </source>
</evidence>
<dbReference type="Pfam" id="PF14273">
    <property type="entry name" value="DUF4360"/>
    <property type="match status" value="1"/>
</dbReference>
<evidence type="ECO:0000256" key="1">
    <source>
        <dbReference type="SAM" id="SignalP"/>
    </source>
</evidence>
<feature type="signal peptide" evidence="1">
    <location>
        <begin position="1"/>
        <end position="22"/>
    </location>
</feature>
<keyword evidence="3" id="KW-1185">Reference proteome</keyword>
<organism evidence="2 3">
    <name type="scientific">Coprinopsis marcescibilis</name>
    <name type="common">Agaric fungus</name>
    <name type="synonym">Psathyrella marcescibilis</name>
    <dbReference type="NCBI Taxonomy" id="230819"/>
    <lineage>
        <taxon>Eukaryota</taxon>
        <taxon>Fungi</taxon>
        <taxon>Dikarya</taxon>
        <taxon>Basidiomycota</taxon>
        <taxon>Agaricomycotina</taxon>
        <taxon>Agaricomycetes</taxon>
        <taxon>Agaricomycetidae</taxon>
        <taxon>Agaricales</taxon>
        <taxon>Agaricineae</taxon>
        <taxon>Psathyrellaceae</taxon>
        <taxon>Coprinopsis</taxon>
    </lineage>
</organism>
<sequence length="199" mass="21067">MSFATFTRLALALYICVLQVAAAPTAEAAPELQITSVGAIGTGCPPGTTSARVNKDDSVSLFFSQFRADAGPSYDLSDGRTNCRLTLGVNIPAGYQFAFDQSNLNAYYHVESKVKATAESYYYFQGQLTEGTCATSITGPSTGQTTLVNKYSPLVWSPCGSAGVVNINNALLIDNGATKSVGSIAVRNSTEASFVWRRC</sequence>
<dbReference type="AlphaFoldDB" id="A0A5C3KG26"/>
<accession>A0A5C3KG26</accession>